<dbReference type="eggNOG" id="ENOG502ZSK0">
    <property type="taxonomic scope" value="Bacteria"/>
</dbReference>
<dbReference type="AlphaFoldDB" id="K9DAC3"/>
<evidence type="ECO:0000313" key="2">
    <source>
        <dbReference type="Proteomes" id="UP000009874"/>
    </source>
</evidence>
<protein>
    <submittedName>
        <fullName evidence="1">Uncharacterized protein</fullName>
    </submittedName>
</protein>
<evidence type="ECO:0000313" key="1">
    <source>
        <dbReference type="EMBL" id="EKU81674.1"/>
    </source>
</evidence>
<dbReference type="Proteomes" id="UP000009874">
    <property type="component" value="Unassembled WGS sequence"/>
</dbReference>
<name>K9DAC3_9BURK</name>
<comment type="caution">
    <text evidence="1">The sequence shown here is derived from an EMBL/GenBank/DDBJ whole genome shotgun (WGS) entry which is preliminary data.</text>
</comment>
<gene>
    <name evidence="1" type="ORF">HMPREF9710_03029</name>
</gene>
<keyword evidence="2" id="KW-1185">Reference proteome</keyword>
<organism evidence="1 2">
    <name type="scientific">Massilia timonae CCUG 45783</name>
    <dbReference type="NCBI Taxonomy" id="883126"/>
    <lineage>
        <taxon>Bacteria</taxon>
        <taxon>Pseudomonadati</taxon>
        <taxon>Pseudomonadota</taxon>
        <taxon>Betaproteobacteria</taxon>
        <taxon>Burkholderiales</taxon>
        <taxon>Oxalobacteraceae</taxon>
        <taxon>Telluria group</taxon>
        <taxon>Massilia</taxon>
    </lineage>
</organism>
<proteinExistence type="predicted"/>
<dbReference type="HOGENOM" id="CLU_899439_0_0_4"/>
<dbReference type="EMBL" id="AGZI01000040">
    <property type="protein sequence ID" value="EKU81674.1"/>
    <property type="molecule type" value="Genomic_DNA"/>
</dbReference>
<sequence length="275" mass="31141">MQEGIVRDLCDGGWRQFCIQNSSGLHRLSKEIIRKLAQGNRLRRYPRQLGTGPLNATDWCNEGLAASGIEPLTGIIAGHNTKQVFAQTEVASIEKLTGTSWWQSRSPSITIDRKTSEYERVLYRLLRQANSLMFIDPNLDPSSHSYREFGLLLAPLKHRAVKPRIEIHRSLCDGDGPRRTFPDLATWRTRFEPLHLILVSHGLSAEVFGWDDFHDRYLITDILGSTTPAGFDVSGKPDDFSTWGRLGRDDKDKIQRLFDPAARGGSLRWRFVIGA</sequence>
<accession>K9DAC3</accession>
<reference evidence="1 2" key="1">
    <citation type="submission" date="2012-09" db="EMBL/GenBank/DDBJ databases">
        <title>The Genome Sequence of Massilia timonae CCUG 45783.</title>
        <authorList>
            <consortium name="The Broad Institute Genome Sequencing Platform"/>
            <person name="Earl A."/>
            <person name="Ward D."/>
            <person name="Feldgarden M."/>
            <person name="Gevers D."/>
            <person name="Huys G."/>
            <person name="Walker B."/>
            <person name="Young S.K."/>
            <person name="Zeng Q."/>
            <person name="Gargeya S."/>
            <person name="Fitzgerald M."/>
            <person name="Haas B."/>
            <person name="Abouelleil A."/>
            <person name="Alvarado L."/>
            <person name="Arachchi H.M."/>
            <person name="Berlin A.M."/>
            <person name="Chapman S.B."/>
            <person name="Goldberg J."/>
            <person name="Griggs A."/>
            <person name="Gujja S."/>
            <person name="Hansen M."/>
            <person name="Howarth C."/>
            <person name="Imamovic A."/>
            <person name="Larimer J."/>
            <person name="McCowen C."/>
            <person name="Montmayeur A."/>
            <person name="Murphy C."/>
            <person name="Neiman D."/>
            <person name="Pearson M."/>
            <person name="Priest M."/>
            <person name="Roberts A."/>
            <person name="Saif S."/>
            <person name="Shea T."/>
            <person name="Sisk P."/>
            <person name="Sykes S."/>
            <person name="Wortman J."/>
            <person name="Nusbaum C."/>
            <person name="Birren B."/>
        </authorList>
    </citation>
    <scope>NUCLEOTIDE SEQUENCE [LARGE SCALE GENOMIC DNA]</scope>
    <source>
        <strain evidence="1 2">CCUG 45783</strain>
    </source>
</reference>